<protein>
    <submittedName>
        <fullName evidence="2">Uncharacterized protein</fullName>
    </submittedName>
</protein>
<organism evidence="2 3">
    <name type="scientific">Bifidobacterium pseudocatenulatum</name>
    <dbReference type="NCBI Taxonomy" id="28026"/>
    <lineage>
        <taxon>Bacteria</taxon>
        <taxon>Bacillati</taxon>
        <taxon>Actinomycetota</taxon>
        <taxon>Actinomycetes</taxon>
        <taxon>Bifidobacteriales</taxon>
        <taxon>Bifidobacteriaceae</taxon>
        <taxon>Bifidobacterium</taxon>
    </lineage>
</organism>
<dbReference type="EMBL" id="CABWJV010000009">
    <property type="protein sequence ID" value="VWQ26698.1"/>
    <property type="molecule type" value="Genomic_DNA"/>
</dbReference>
<reference evidence="2 3" key="1">
    <citation type="submission" date="2019-10" db="EMBL/GenBank/DDBJ databases">
        <authorList>
            <consortium name="Melissa Lawson"/>
            <person name="O'neill I."/>
        </authorList>
    </citation>
    <scope>NUCLEOTIDE SEQUENCE [LARGE SCALE GENOMIC DNA]</scope>
    <source>
        <strain evidence="2">LH_658</strain>
    </source>
</reference>
<accession>A0ABY6YE49</accession>
<dbReference type="RefSeq" id="WP_117754892.1">
    <property type="nucleotide sequence ID" value="NZ_BCYA01000040.1"/>
</dbReference>
<evidence type="ECO:0000313" key="3">
    <source>
        <dbReference type="Proteomes" id="UP000494211"/>
    </source>
</evidence>
<sequence length="127" mass="13658">MTTDIAQNIADDGADAAETAETTETVTAIGAIDIESMVAPPSPTRLAPIPTPVEQTKFFPHTDEFPEGCQVISDLDQDDFGYPVNIEQVTYVTRQLADGSSVDLPMWVFTPGVDNMPEGACRKVVGR</sequence>
<dbReference type="Proteomes" id="UP000494211">
    <property type="component" value="Unassembled WGS sequence"/>
</dbReference>
<evidence type="ECO:0000256" key="1">
    <source>
        <dbReference type="SAM" id="MobiDB-lite"/>
    </source>
</evidence>
<gene>
    <name evidence="2" type="ORF">BIFLH658_01989</name>
</gene>
<comment type="caution">
    <text evidence="2">The sequence shown here is derived from an EMBL/GenBank/DDBJ whole genome shotgun (WGS) entry which is preliminary data.</text>
</comment>
<keyword evidence="3" id="KW-1185">Reference proteome</keyword>
<name>A0ABY6YE49_BIFPS</name>
<proteinExistence type="predicted"/>
<evidence type="ECO:0000313" key="2">
    <source>
        <dbReference type="EMBL" id="VWQ26698.1"/>
    </source>
</evidence>
<feature type="region of interest" description="Disordered" evidence="1">
    <location>
        <begin position="1"/>
        <end position="22"/>
    </location>
</feature>